<evidence type="ECO:0000259" key="3">
    <source>
        <dbReference type="Pfam" id="PF01232"/>
    </source>
</evidence>
<feature type="domain" description="Mannitol dehydrogenase N-terminal" evidence="3">
    <location>
        <begin position="14"/>
        <end position="258"/>
    </location>
</feature>
<organism evidence="4">
    <name type="scientific">marine metagenome</name>
    <dbReference type="NCBI Taxonomy" id="408172"/>
    <lineage>
        <taxon>unclassified sequences</taxon>
        <taxon>metagenomes</taxon>
        <taxon>ecological metagenomes</taxon>
    </lineage>
</organism>
<dbReference type="EMBL" id="UINC01073226">
    <property type="protein sequence ID" value="SVC09443.1"/>
    <property type="molecule type" value="Genomic_DNA"/>
</dbReference>
<keyword evidence="1" id="KW-0560">Oxidoreductase</keyword>
<dbReference type="Pfam" id="PF01232">
    <property type="entry name" value="Mannitol_dh"/>
    <property type="match status" value="1"/>
</dbReference>
<dbReference type="PRINTS" id="PR00084">
    <property type="entry name" value="MTLDHDRGNASE"/>
</dbReference>
<proteinExistence type="predicted"/>
<dbReference type="PANTHER" id="PTHR43362">
    <property type="entry name" value="MANNITOL DEHYDROGENASE DSF1-RELATED"/>
    <property type="match status" value="1"/>
</dbReference>
<dbReference type="PROSITE" id="PS00974">
    <property type="entry name" value="MANNITOL_DHGENASE"/>
    <property type="match status" value="1"/>
</dbReference>
<dbReference type="InterPro" id="IPR013131">
    <property type="entry name" value="Mannitol_DH_N"/>
</dbReference>
<name>A0A382JEB6_9ZZZZ</name>
<dbReference type="SUPFAM" id="SSF51735">
    <property type="entry name" value="NAD(P)-binding Rossmann-fold domains"/>
    <property type="match status" value="1"/>
</dbReference>
<dbReference type="AlphaFoldDB" id="A0A382JEB6"/>
<keyword evidence="2" id="KW-0520">NAD</keyword>
<feature type="non-terminal residue" evidence="4">
    <location>
        <position position="270"/>
    </location>
</feature>
<protein>
    <recommendedName>
        <fullName evidence="3">Mannitol dehydrogenase N-terminal domain-containing protein</fullName>
    </recommendedName>
</protein>
<gene>
    <name evidence="4" type="ORF">METZ01_LOCUS262297</name>
</gene>
<evidence type="ECO:0000313" key="4">
    <source>
        <dbReference type="EMBL" id="SVC09443.1"/>
    </source>
</evidence>
<evidence type="ECO:0000256" key="2">
    <source>
        <dbReference type="ARBA" id="ARBA00023027"/>
    </source>
</evidence>
<dbReference type="InterPro" id="IPR000669">
    <property type="entry name" value="Mannitol_DH"/>
</dbReference>
<dbReference type="GO" id="GO:0019594">
    <property type="term" value="P:mannitol metabolic process"/>
    <property type="evidence" value="ECO:0007669"/>
    <property type="project" value="InterPro"/>
</dbReference>
<dbReference type="InterPro" id="IPR023027">
    <property type="entry name" value="Mannitol_DH_CS"/>
</dbReference>
<dbReference type="PANTHER" id="PTHR43362:SF1">
    <property type="entry name" value="MANNITOL DEHYDROGENASE 2-RELATED"/>
    <property type="match status" value="1"/>
</dbReference>
<evidence type="ECO:0000256" key="1">
    <source>
        <dbReference type="ARBA" id="ARBA00023002"/>
    </source>
</evidence>
<accession>A0A382JEB6</accession>
<dbReference type="InterPro" id="IPR050988">
    <property type="entry name" value="Mannitol_DH/Oxidoreductase"/>
</dbReference>
<dbReference type="Gene3D" id="3.40.50.720">
    <property type="entry name" value="NAD(P)-binding Rossmann-like Domain"/>
    <property type="match status" value="1"/>
</dbReference>
<feature type="non-terminal residue" evidence="4">
    <location>
        <position position="1"/>
    </location>
</feature>
<sequence length="270" mass="29643">VQLPDYDRSKVVNGILHIGTGNFHRAHQAVYTDDILNQDARWGIVGASLFSRATRDRLKPQEFLYTICERAAAESMHRIVGSISDVLSLGDQRAELMATLSSPSIKVVTLTVTEKGYCHTVNGELDEGHPDIQHDLANIQASRSMPGVLAAGLQGRKAAGAGPLTIVSCDNLSGNGKVLQQVIQNITQLLDPALADWCESHLSFPETMVDRIVPQPTEEDRSGFKHATGVQDEALLITEHFRQWVIEDNFMTDRPPWEAAGVQIVKNVSQ</sequence>
<dbReference type="GO" id="GO:0016616">
    <property type="term" value="F:oxidoreductase activity, acting on the CH-OH group of donors, NAD or NADP as acceptor"/>
    <property type="evidence" value="ECO:0007669"/>
    <property type="project" value="TreeGrafter"/>
</dbReference>
<dbReference type="InterPro" id="IPR036291">
    <property type="entry name" value="NAD(P)-bd_dom_sf"/>
</dbReference>
<reference evidence="4" key="1">
    <citation type="submission" date="2018-05" db="EMBL/GenBank/DDBJ databases">
        <authorList>
            <person name="Lanie J.A."/>
            <person name="Ng W.-L."/>
            <person name="Kazmierczak K.M."/>
            <person name="Andrzejewski T.M."/>
            <person name="Davidsen T.M."/>
            <person name="Wayne K.J."/>
            <person name="Tettelin H."/>
            <person name="Glass J.I."/>
            <person name="Rusch D."/>
            <person name="Podicherti R."/>
            <person name="Tsui H.-C.T."/>
            <person name="Winkler M.E."/>
        </authorList>
    </citation>
    <scope>NUCLEOTIDE SEQUENCE</scope>
</reference>